<evidence type="ECO:0000256" key="1">
    <source>
        <dbReference type="SAM" id="SignalP"/>
    </source>
</evidence>
<evidence type="ECO:0000313" key="4">
    <source>
        <dbReference type="EMBL" id="ABA98304.1"/>
    </source>
</evidence>
<accession>Q2QQJ9</accession>
<feature type="chain" id="PRO_5004214356" description="Reverse transcriptase zinc-binding domain-containing protein" evidence="1">
    <location>
        <begin position="18"/>
        <end position="267"/>
    </location>
</feature>
<reference evidence="4" key="1">
    <citation type="journal article" date="2005" name="BMC Biol.">
        <title>The sequence of rice chromosomes 11 and 12, rich in disease resistance genes and recent gene duplications.</title>
        <authorList>
            <consortium name="The rice chromosomes 11 and 12 sequencing consortia"/>
        </authorList>
    </citation>
    <scope>NUCLEOTIDE SEQUENCE [LARGE SCALE GENOMIC DNA]</scope>
</reference>
<evidence type="ECO:0000259" key="2">
    <source>
        <dbReference type="Pfam" id="PF05754"/>
    </source>
</evidence>
<dbReference type="Pfam" id="PF05754">
    <property type="entry name" value="DUF834"/>
    <property type="match status" value="1"/>
</dbReference>
<dbReference type="InterPro" id="IPR008552">
    <property type="entry name" value="DUF834"/>
</dbReference>
<feature type="domain" description="Reverse transcriptase zinc-binding" evidence="3">
    <location>
        <begin position="85"/>
        <end position="169"/>
    </location>
</feature>
<sequence>MACVFAEVAARLLLTAAMPTVDTARSGDHGVDGKASLEIKTWQRFGLHVDLVEQLVALWEAVRNVHLDVGEPDQITWKFTNNGHYTASSAYHAQCCGAPSTNFNSLIWKPWAPGKCKFHAWLIIQNRVWTLDRLATRGWQNNGCCPLCRRETETALHHVATCRYTKRIWHLVSAWVGYQQMDPTEWEEAQSVKQWWENIANTPSVPKKGLRSLILLVVWEIWKERNRRIFDHKEVATNFLLMKIKEEASLWALAGAKRLRELIPHSV</sequence>
<reference evidence="4" key="3">
    <citation type="submission" date="2006-01" db="EMBL/GenBank/DDBJ databases">
        <authorList>
            <person name="Buell R."/>
        </authorList>
    </citation>
    <scope>NUCLEOTIDE SEQUENCE</scope>
</reference>
<evidence type="ECO:0008006" key="5">
    <source>
        <dbReference type="Google" id="ProtNLM"/>
    </source>
</evidence>
<dbReference type="InterPro" id="IPR026960">
    <property type="entry name" value="RVT-Znf"/>
</dbReference>
<feature type="signal peptide" evidence="1">
    <location>
        <begin position="1"/>
        <end position="17"/>
    </location>
</feature>
<dbReference type="AlphaFoldDB" id="Q2QQJ9"/>
<dbReference type="Pfam" id="PF13966">
    <property type="entry name" value="zf-RVT"/>
    <property type="match status" value="1"/>
</dbReference>
<keyword evidence="1" id="KW-0732">Signal</keyword>
<dbReference type="PANTHER" id="PTHR47746">
    <property type="entry name" value="ZF-RVT DOMAIN-CONTAINING PROTEIN"/>
    <property type="match status" value="1"/>
</dbReference>
<dbReference type="PANTHER" id="PTHR47746:SF75">
    <property type="entry name" value="AMINOTRANSFERASE-LIKE PLANT MOBILE DOMAIN-CONTAINING PROTEIN"/>
    <property type="match status" value="1"/>
</dbReference>
<name>Q2QQJ9_ORYSJ</name>
<organism evidence="4">
    <name type="scientific">Oryza sativa subsp. japonica</name>
    <name type="common">Rice</name>
    <dbReference type="NCBI Taxonomy" id="39947"/>
    <lineage>
        <taxon>Eukaryota</taxon>
        <taxon>Viridiplantae</taxon>
        <taxon>Streptophyta</taxon>
        <taxon>Embryophyta</taxon>
        <taxon>Tracheophyta</taxon>
        <taxon>Spermatophyta</taxon>
        <taxon>Magnoliopsida</taxon>
        <taxon>Liliopsida</taxon>
        <taxon>Poales</taxon>
        <taxon>Poaceae</taxon>
        <taxon>BOP clade</taxon>
        <taxon>Oryzoideae</taxon>
        <taxon>Oryzeae</taxon>
        <taxon>Oryzinae</taxon>
        <taxon>Oryza</taxon>
        <taxon>Oryza sativa</taxon>
    </lineage>
</organism>
<gene>
    <name evidence="4" type="ordered locus">LOC_Os12g30780</name>
</gene>
<reference evidence="4" key="2">
    <citation type="submission" date="2005-04" db="EMBL/GenBank/DDBJ databases">
        <authorList>
            <person name="Buell C.R."/>
            <person name="Wing R.A."/>
            <person name="McCombie W.A."/>
            <person name="Ouyang S."/>
        </authorList>
    </citation>
    <scope>NUCLEOTIDE SEQUENCE</scope>
</reference>
<evidence type="ECO:0000259" key="3">
    <source>
        <dbReference type="Pfam" id="PF13966"/>
    </source>
</evidence>
<protein>
    <recommendedName>
        <fullName evidence="5">Reverse transcriptase zinc-binding domain-containing protein</fullName>
    </recommendedName>
</protein>
<dbReference type="EMBL" id="DP000011">
    <property type="protein sequence ID" value="ABA98304.1"/>
    <property type="molecule type" value="Genomic_DNA"/>
</dbReference>
<proteinExistence type="predicted"/>
<feature type="domain" description="DUF834" evidence="2">
    <location>
        <begin position="8"/>
        <end position="33"/>
    </location>
</feature>